<evidence type="ECO:0000259" key="6">
    <source>
        <dbReference type="PROSITE" id="PS51518"/>
    </source>
</evidence>
<evidence type="ECO:0000256" key="5">
    <source>
        <dbReference type="SAM" id="MobiDB-lite"/>
    </source>
</evidence>
<reference evidence="7" key="1">
    <citation type="submission" date="2021-01" db="EMBL/GenBank/DDBJ databases">
        <authorList>
            <person name="Corre E."/>
            <person name="Pelletier E."/>
            <person name="Niang G."/>
            <person name="Scheremetjew M."/>
            <person name="Finn R."/>
            <person name="Kale V."/>
            <person name="Holt S."/>
            <person name="Cochrane G."/>
            <person name="Meng A."/>
            <person name="Brown T."/>
            <person name="Cohen L."/>
        </authorList>
    </citation>
    <scope>NUCLEOTIDE SEQUENCE</scope>
    <source>
        <strain evidence="7">DIVA3 518/3/11/1/6</strain>
    </source>
</reference>
<comment type="subcellular location">
    <subcellularLocation>
        <location evidence="1">Nucleus</location>
    </subcellularLocation>
</comment>
<evidence type="ECO:0000256" key="3">
    <source>
        <dbReference type="ARBA" id="ARBA00023163"/>
    </source>
</evidence>
<accession>A0A7S4HN43</accession>
<dbReference type="EMBL" id="HBKP01003393">
    <property type="protein sequence ID" value="CAE2203994.1"/>
    <property type="molecule type" value="Transcribed_RNA"/>
</dbReference>
<dbReference type="CDD" id="cd20393">
    <property type="entry name" value="Tudor_SGF29_rpt1"/>
    <property type="match status" value="1"/>
</dbReference>
<protein>
    <recommendedName>
        <fullName evidence="6">SGF29 C-terminal domain-containing protein</fullName>
    </recommendedName>
</protein>
<proteinExistence type="predicted"/>
<keyword evidence="2" id="KW-0805">Transcription regulation</keyword>
<dbReference type="Pfam" id="PF07039">
    <property type="entry name" value="SGF29_Tudor"/>
    <property type="match status" value="1"/>
</dbReference>
<sequence>MKKRQIAALPTFFLLRCLMEICYKDLYSHLKKLDKSFRDIESTQRKYGKTTKRLMNQHKYADLDDKNSRHLYDLYHDFCDSLSRGEKIIELSLERLDRVIESRDGPPDGIKPTKHNKRKSEEKSGPPKKKQKRSSASSTPGQTPVDTSIPIGHRVAAQIRPDEWILAVVKGYSLETNTYTIKDADEEETAVYTLNEDAIIPTSCTKRKGSAFEVNYDLPKDSAVLAVFPETTCFYKATVVSSTRRNKKITEYTLLFEDDEDERGIVPKRKLSAKLVVPLR</sequence>
<evidence type="ECO:0000256" key="1">
    <source>
        <dbReference type="ARBA" id="ARBA00004123"/>
    </source>
</evidence>
<dbReference type="Gene3D" id="2.30.30.140">
    <property type="match status" value="2"/>
</dbReference>
<dbReference type="PANTHER" id="PTHR21539">
    <property type="entry name" value="SAGA-ASSOCIATED FACTOR 29"/>
    <property type="match status" value="1"/>
</dbReference>
<dbReference type="AlphaFoldDB" id="A0A7S4HN43"/>
<organism evidence="7">
    <name type="scientific">Vannella robusta</name>
    <dbReference type="NCBI Taxonomy" id="1487602"/>
    <lineage>
        <taxon>Eukaryota</taxon>
        <taxon>Amoebozoa</taxon>
        <taxon>Discosea</taxon>
        <taxon>Flabellinia</taxon>
        <taxon>Vannellidae</taxon>
        <taxon>Vannella</taxon>
    </lineage>
</organism>
<keyword evidence="3" id="KW-0804">Transcription</keyword>
<keyword evidence="4" id="KW-0539">Nucleus</keyword>
<dbReference type="PANTHER" id="PTHR21539:SF0">
    <property type="entry name" value="SAGA-ASSOCIATED FACTOR 29"/>
    <property type="match status" value="1"/>
</dbReference>
<feature type="region of interest" description="Disordered" evidence="5">
    <location>
        <begin position="100"/>
        <end position="150"/>
    </location>
</feature>
<dbReference type="GO" id="GO:0000124">
    <property type="term" value="C:SAGA complex"/>
    <property type="evidence" value="ECO:0007669"/>
    <property type="project" value="InterPro"/>
</dbReference>
<dbReference type="CDD" id="cd20394">
    <property type="entry name" value="Tudor_SGF29_rpt2"/>
    <property type="match status" value="1"/>
</dbReference>
<name>A0A7S4HN43_9EUKA</name>
<feature type="compositionally biased region" description="Polar residues" evidence="5">
    <location>
        <begin position="136"/>
        <end position="146"/>
    </location>
</feature>
<dbReference type="PROSITE" id="PS51518">
    <property type="entry name" value="SGF29_C"/>
    <property type="match status" value="1"/>
</dbReference>
<dbReference type="InterPro" id="IPR037802">
    <property type="entry name" value="SGF29"/>
</dbReference>
<dbReference type="InterPro" id="IPR010750">
    <property type="entry name" value="SGF29_tudor-like_dom"/>
</dbReference>
<dbReference type="InterPro" id="IPR047287">
    <property type="entry name" value="Tudor_SGF29_rpt2"/>
</dbReference>
<evidence type="ECO:0000256" key="4">
    <source>
        <dbReference type="ARBA" id="ARBA00023242"/>
    </source>
</evidence>
<dbReference type="InterPro" id="IPR047288">
    <property type="entry name" value="Tudor_SGF29_rpt1"/>
</dbReference>
<feature type="domain" description="SGF29 C-terminal" evidence="6">
    <location>
        <begin position="145"/>
        <end position="280"/>
    </location>
</feature>
<dbReference type="GO" id="GO:0005634">
    <property type="term" value="C:nucleus"/>
    <property type="evidence" value="ECO:0007669"/>
    <property type="project" value="UniProtKB-SubCell"/>
</dbReference>
<evidence type="ECO:0000313" key="7">
    <source>
        <dbReference type="EMBL" id="CAE2203994.1"/>
    </source>
</evidence>
<gene>
    <name evidence="7" type="ORF">VSP0166_LOCUS2455</name>
</gene>
<evidence type="ECO:0000256" key="2">
    <source>
        <dbReference type="ARBA" id="ARBA00023015"/>
    </source>
</evidence>